<dbReference type="RefSeq" id="WP_244903457.1">
    <property type="nucleotide sequence ID" value="NZ_FXAZ01000005.1"/>
</dbReference>
<evidence type="ECO:0000256" key="1">
    <source>
        <dbReference type="SAM" id="Phobius"/>
    </source>
</evidence>
<feature type="transmembrane region" description="Helical" evidence="1">
    <location>
        <begin position="15"/>
        <end position="35"/>
    </location>
</feature>
<evidence type="ECO:0000313" key="2">
    <source>
        <dbReference type="EMBL" id="SMG54244.1"/>
    </source>
</evidence>
<dbReference type="STRING" id="1852522.SAMN06295960_3682"/>
<keyword evidence="3" id="KW-1185">Reference proteome</keyword>
<proteinExistence type="predicted"/>
<protein>
    <submittedName>
        <fullName evidence="2">Uncharacterized protein</fullName>
    </submittedName>
</protein>
<dbReference type="AlphaFoldDB" id="A0A1X7LL87"/>
<dbReference type="Gene3D" id="1.20.1640.10">
    <property type="entry name" value="Multidrug efflux transporter AcrB transmembrane domain"/>
    <property type="match status" value="1"/>
</dbReference>
<gene>
    <name evidence="2" type="ORF">SAMN06295960_3682</name>
</gene>
<feature type="transmembrane region" description="Helical" evidence="1">
    <location>
        <begin position="41"/>
        <end position="67"/>
    </location>
</feature>
<keyword evidence="1" id="KW-0472">Membrane</keyword>
<organism evidence="2 3">
    <name type="scientific">Paenibacillus aquistagni</name>
    <dbReference type="NCBI Taxonomy" id="1852522"/>
    <lineage>
        <taxon>Bacteria</taxon>
        <taxon>Bacillati</taxon>
        <taxon>Bacillota</taxon>
        <taxon>Bacilli</taxon>
        <taxon>Bacillales</taxon>
        <taxon>Paenibacillaceae</taxon>
        <taxon>Paenibacillus</taxon>
    </lineage>
</organism>
<keyword evidence="1" id="KW-0812">Transmembrane</keyword>
<dbReference type="SUPFAM" id="SSF82866">
    <property type="entry name" value="Multidrug efflux transporter AcrB transmembrane domain"/>
    <property type="match status" value="1"/>
</dbReference>
<name>A0A1X7LL87_9BACL</name>
<keyword evidence="1" id="KW-1133">Transmembrane helix</keyword>
<evidence type="ECO:0000313" key="3">
    <source>
        <dbReference type="Proteomes" id="UP000193834"/>
    </source>
</evidence>
<sequence>MKKVAKKTSRKKSQAVSVISIVAVLAMLFIALPTIPLREGFSLASIFGVVWALFAVLIIGAHLYRLLKVDEDTEKRMKAIKKEKIRKLERRMMGDS</sequence>
<dbReference type="EMBL" id="FXAZ01000005">
    <property type="protein sequence ID" value="SMG54244.1"/>
    <property type="molecule type" value="Genomic_DNA"/>
</dbReference>
<dbReference type="Proteomes" id="UP000193834">
    <property type="component" value="Unassembled WGS sequence"/>
</dbReference>
<reference evidence="2 3" key="1">
    <citation type="submission" date="2017-04" db="EMBL/GenBank/DDBJ databases">
        <authorList>
            <person name="Afonso C.L."/>
            <person name="Miller P.J."/>
            <person name="Scott M.A."/>
            <person name="Spackman E."/>
            <person name="Goraichik I."/>
            <person name="Dimitrov K.M."/>
            <person name="Suarez D.L."/>
            <person name="Swayne D.E."/>
        </authorList>
    </citation>
    <scope>NUCLEOTIDE SEQUENCE [LARGE SCALE GENOMIC DNA]</scope>
    <source>
        <strain evidence="2 3">11</strain>
    </source>
</reference>
<accession>A0A1X7LL87</accession>